<evidence type="ECO:0000256" key="5">
    <source>
        <dbReference type="ARBA" id="ARBA00022505"/>
    </source>
</evidence>
<dbReference type="Pfam" id="PF03454">
    <property type="entry name" value="MoeA_C"/>
    <property type="match status" value="1"/>
</dbReference>
<dbReference type="OMA" id="HRAIVRW"/>
<evidence type="ECO:0000256" key="12">
    <source>
        <dbReference type="ARBA" id="ARBA00023268"/>
    </source>
</evidence>
<sequence length="621" mass="67370">MCDCGDEGLSVTRRESAYDMIHVKNAVEIVLEQSQPLEVVKIQANEAKGFVLAEPVLSVEPFPAFRASIMDGYAVVAADGVGTFPVVERIAAGGMPLKKLEPGQVSYITTGSPVPDGADAVVKVEDTSSNKDSDNRETTIEILKPVKSGQNIRAIGSDIKPGELLVDDHEVVTAAEIGLLATAGITHVQVHRKPVVGVLSTGSELVEAFDETTTPGKIRDSNRPMLLALLRDWEVQTLDLGVCNDQKHALRDTVFKALENVDVLITSGGVSMGEFDLIKPLLEEVGTIHFGRLFMKPGKPSTFATLELEGKKKMVFALPGNPVSSFTTCHLLVHPALKRLRGSPITKCYHTTIYATLTHSIKLDAERPEYHRANLQWDGSQHKFLATSTGRQISSRLLSCRNANALLCLPIGTEVRDGDAVAALILDSFGNVRNDMNRKSPRRSVETQRSEQMTPVKSDTTQTVFRAGLITISDRVFAGTSVDLSGPAMLRVLQEVNRVKIKVEHVKIVSDDMNQIQTVVKEWADSDTVDLILTSGGTGFSPRDVTPEAIKGVLEKEIPGFPIAMLERSLKITAKAVLSRPVAGIRKKTLIVTLPGKPKAVAENFSTIVDVLPHALHLNEA</sequence>
<keyword evidence="7 13" id="KW-0479">Metal-binding</keyword>
<dbReference type="CDD" id="cd00886">
    <property type="entry name" value="MogA_MoaB"/>
    <property type="match status" value="1"/>
</dbReference>
<feature type="domain" description="MoaB/Mog" evidence="15">
    <location>
        <begin position="468"/>
        <end position="615"/>
    </location>
</feature>
<dbReference type="InterPro" id="IPR005110">
    <property type="entry name" value="MoeA_linker/N"/>
</dbReference>
<comment type="function">
    <text evidence="13">Catalyzes two steps in the biosynthesis of the molybdenum cofactor. In the first step, molybdopterin is adenylated. Subsequently, molybdate is inserted into adenylated molybdopterin and AMP is released.</text>
</comment>
<evidence type="ECO:0000256" key="2">
    <source>
        <dbReference type="ARBA" id="ARBA00005046"/>
    </source>
</evidence>
<comment type="similarity">
    <text evidence="3">In the N-terminal section; belongs to the MoaB/Mog family.</text>
</comment>
<dbReference type="Gene3D" id="2.40.340.10">
    <property type="entry name" value="MoeA, C-terminal, domain IV"/>
    <property type="match status" value="1"/>
</dbReference>
<dbReference type="FunFam" id="2.40.340.10:FF:000004">
    <property type="entry name" value="Molybdopterin molybdenumtransferase"/>
    <property type="match status" value="1"/>
</dbReference>
<feature type="compositionally biased region" description="Basic and acidic residues" evidence="14">
    <location>
        <begin position="436"/>
        <end position="449"/>
    </location>
</feature>
<dbReference type="NCBIfam" id="NF045515">
    <property type="entry name" value="Glp_gephyrin"/>
    <property type="match status" value="1"/>
</dbReference>
<keyword evidence="8" id="KW-0547">Nucleotide-binding</keyword>
<evidence type="ECO:0000256" key="9">
    <source>
        <dbReference type="ARBA" id="ARBA00022840"/>
    </source>
</evidence>
<dbReference type="SUPFAM" id="SSF63882">
    <property type="entry name" value="MoeA N-terminal region -like"/>
    <property type="match status" value="1"/>
</dbReference>
<comment type="catalytic activity">
    <reaction evidence="13">
        <text>adenylyl-molybdopterin + molybdate = Mo-molybdopterin + AMP + H(+)</text>
        <dbReference type="Rhea" id="RHEA:35047"/>
        <dbReference type="ChEBI" id="CHEBI:15378"/>
        <dbReference type="ChEBI" id="CHEBI:36264"/>
        <dbReference type="ChEBI" id="CHEBI:62727"/>
        <dbReference type="ChEBI" id="CHEBI:71302"/>
        <dbReference type="ChEBI" id="CHEBI:456215"/>
    </reaction>
</comment>
<dbReference type="CDD" id="cd00887">
    <property type="entry name" value="MoeA"/>
    <property type="match status" value="1"/>
</dbReference>
<dbReference type="RefSeq" id="XP_024573271.1">
    <property type="nucleotide sequence ID" value="XM_024722167.1"/>
</dbReference>
<dbReference type="GO" id="GO:0005524">
    <property type="term" value="F:ATP binding"/>
    <property type="evidence" value="ECO:0007669"/>
    <property type="project" value="UniProtKB-UniRule"/>
</dbReference>
<dbReference type="InterPro" id="IPR036425">
    <property type="entry name" value="MoaB/Mog-like_dom_sf"/>
</dbReference>
<reference evidence="17" key="1">
    <citation type="submission" date="2014-09" db="EMBL/GenBank/DDBJ databases">
        <authorList>
            <person name="Sharma Rahul"/>
            <person name="Thines Marco"/>
        </authorList>
    </citation>
    <scope>NUCLEOTIDE SEQUENCE [LARGE SCALE GENOMIC DNA]</scope>
</reference>
<protein>
    <submittedName>
        <fullName evidence="16">Gephyrin-like protein</fullName>
    </submittedName>
</protein>
<keyword evidence="9" id="KW-0067">ATP-binding</keyword>
<dbReference type="Gene3D" id="3.90.105.10">
    <property type="entry name" value="Molybdopterin biosynthesis moea protein, domain 2"/>
    <property type="match status" value="1"/>
</dbReference>
<evidence type="ECO:0000313" key="17">
    <source>
        <dbReference type="Proteomes" id="UP000054928"/>
    </source>
</evidence>
<dbReference type="InterPro" id="IPR005111">
    <property type="entry name" value="MoeA_C_domain_IV"/>
</dbReference>
<dbReference type="InterPro" id="IPR001453">
    <property type="entry name" value="MoaB/Mog_dom"/>
</dbReference>
<organism evidence="16 17">
    <name type="scientific">Plasmopara halstedii</name>
    <name type="common">Downy mildew of sunflower</name>
    <dbReference type="NCBI Taxonomy" id="4781"/>
    <lineage>
        <taxon>Eukaryota</taxon>
        <taxon>Sar</taxon>
        <taxon>Stramenopiles</taxon>
        <taxon>Oomycota</taxon>
        <taxon>Peronosporomycetes</taxon>
        <taxon>Peronosporales</taxon>
        <taxon>Peronosporaceae</taxon>
        <taxon>Plasmopara</taxon>
    </lineage>
</organism>
<evidence type="ECO:0000256" key="13">
    <source>
        <dbReference type="RuleBase" id="RU365090"/>
    </source>
</evidence>
<evidence type="ECO:0000256" key="6">
    <source>
        <dbReference type="ARBA" id="ARBA00022679"/>
    </source>
</evidence>
<keyword evidence="5 13" id="KW-0500">Molybdenum</keyword>
<comment type="similarity">
    <text evidence="4">In the C-terminal section; belongs to the MoeA family.</text>
</comment>
<dbReference type="FunFam" id="3.40.980.10:FF:000002">
    <property type="entry name" value="Molybdopterin molybdenumtransferase"/>
    <property type="match status" value="1"/>
</dbReference>
<dbReference type="SUPFAM" id="SSF63867">
    <property type="entry name" value="MoeA C-terminal domain-like"/>
    <property type="match status" value="1"/>
</dbReference>
<keyword evidence="12" id="KW-0511">Multifunctional enzyme</keyword>
<dbReference type="Proteomes" id="UP000054928">
    <property type="component" value="Unassembled WGS sequence"/>
</dbReference>
<evidence type="ECO:0000256" key="10">
    <source>
        <dbReference type="ARBA" id="ARBA00022842"/>
    </source>
</evidence>
<dbReference type="PROSITE" id="PS01079">
    <property type="entry name" value="MOCF_BIOSYNTHESIS_2"/>
    <property type="match status" value="1"/>
</dbReference>
<evidence type="ECO:0000256" key="8">
    <source>
        <dbReference type="ARBA" id="ARBA00022741"/>
    </source>
</evidence>
<dbReference type="Pfam" id="PF00994">
    <property type="entry name" value="MoCF_biosynth"/>
    <property type="match status" value="2"/>
</dbReference>
<keyword evidence="17" id="KW-1185">Reference proteome</keyword>
<dbReference type="SUPFAM" id="SSF53218">
    <property type="entry name" value="Molybdenum cofactor biosynthesis proteins"/>
    <property type="match status" value="2"/>
</dbReference>
<evidence type="ECO:0000256" key="3">
    <source>
        <dbReference type="ARBA" id="ARBA00007589"/>
    </source>
</evidence>
<dbReference type="SMART" id="SM00852">
    <property type="entry name" value="MoCF_biosynth"/>
    <property type="match status" value="2"/>
</dbReference>
<comment type="pathway">
    <text evidence="2 13">Cofactor biosynthesis; molybdopterin biosynthesis.</text>
</comment>
<dbReference type="AlphaFoldDB" id="A0A0P1A9G8"/>
<feature type="region of interest" description="Disordered" evidence="14">
    <location>
        <begin position="436"/>
        <end position="458"/>
    </location>
</feature>
<dbReference type="OrthoDB" id="4349954at2759"/>
<dbReference type="GO" id="GO:0061599">
    <property type="term" value="F:molybdopterin molybdotransferase activity"/>
    <property type="evidence" value="ECO:0007669"/>
    <property type="project" value="UniProtKB-UniRule"/>
</dbReference>
<dbReference type="Gene3D" id="3.40.980.10">
    <property type="entry name" value="MoaB/Mog-like domain"/>
    <property type="match status" value="2"/>
</dbReference>
<dbReference type="FunFam" id="3.40.980.10:FF:000009">
    <property type="entry name" value="Molybdopterin molybdenumtransferase"/>
    <property type="match status" value="1"/>
</dbReference>
<dbReference type="GO" id="GO:0006777">
    <property type="term" value="P:Mo-molybdopterin cofactor biosynthetic process"/>
    <property type="evidence" value="ECO:0007669"/>
    <property type="project" value="UniProtKB-UniRule"/>
</dbReference>
<dbReference type="Gene3D" id="2.170.190.11">
    <property type="entry name" value="Molybdopterin biosynthesis moea protein, domain 3"/>
    <property type="match status" value="1"/>
</dbReference>
<dbReference type="NCBIfam" id="TIGR00177">
    <property type="entry name" value="molyb_syn"/>
    <property type="match status" value="2"/>
</dbReference>
<dbReference type="Pfam" id="PF03453">
    <property type="entry name" value="MoeA_N"/>
    <property type="match status" value="1"/>
</dbReference>
<evidence type="ECO:0000256" key="4">
    <source>
        <dbReference type="ARBA" id="ARBA00008339"/>
    </source>
</evidence>
<dbReference type="UniPathway" id="UPA00344"/>
<dbReference type="GO" id="GO:0046872">
    <property type="term" value="F:metal ion binding"/>
    <property type="evidence" value="ECO:0007669"/>
    <property type="project" value="UniProtKB-UniRule"/>
</dbReference>
<dbReference type="InterPro" id="IPR008284">
    <property type="entry name" value="MoCF_biosynth_CS"/>
</dbReference>
<dbReference type="PANTHER" id="PTHR10192:SF5">
    <property type="entry name" value="GEPHYRIN"/>
    <property type="match status" value="1"/>
</dbReference>
<keyword evidence="6 13" id="KW-0808">Transferase</keyword>
<dbReference type="GeneID" id="36399208"/>
<evidence type="ECO:0000256" key="7">
    <source>
        <dbReference type="ARBA" id="ARBA00022723"/>
    </source>
</evidence>
<comment type="cofactor">
    <cofactor evidence="1 13">
        <name>Mg(2+)</name>
        <dbReference type="ChEBI" id="CHEBI:18420"/>
    </cofactor>
</comment>
<comment type="catalytic activity">
    <reaction evidence="13">
        <text>molybdopterin + ATP + H(+) = adenylyl-molybdopterin + diphosphate</text>
        <dbReference type="Rhea" id="RHEA:31331"/>
        <dbReference type="ChEBI" id="CHEBI:15378"/>
        <dbReference type="ChEBI" id="CHEBI:30616"/>
        <dbReference type="ChEBI" id="CHEBI:33019"/>
        <dbReference type="ChEBI" id="CHEBI:58698"/>
        <dbReference type="ChEBI" id="CHEBI:62727"/>
    </reaction>
</comment>
<dbReference type="GO" id="GO:0061598">
    <property type="term" value="F:molybdopterin adenylyltransferase activity"/>
    <property type="evidence" value="ECO:0007669"/>
    <property type="project" value="UniProtKB-UniRule"/>
</dbReference>
<dbReference type="PANTHER" id="PTHR10192">
    <property type="entry name" value="MOLYBDOPTERIN BIOSYNTHESIS PROTEIN"/>
    <property type="match status" value="1"/>
</dbReference>
<evidence type="ECO:0000256" key="14">
    <source>
        <dbReference type="SAM" id="MobiDB-lite"/>
    </source>
</evidence>
<dbReference type="FunFam" id="2.170.190.11:FF:000001">
    <property type="entry name" value="Molybdopterin molybdenumtransferase"/>
    <property type="match status" value="1"/>
</dbReference>
<keyword evidence="11 13" id="KW-0501">Molybdenum cofactor biosynthesis</keyword>
<dbReference type="InterPro" id="IPR036688">
    <property type="entry name" value="MoeA_C_domain_IV_sf"/>
</dbReference>
<evidence type="ECO:0000256" key="1">
    <source>
        <dbReference type="ARBA" id="ARBA00001946"/>
    </source>
</evidence>
<name>A0A0P1A9G8_PLAHL</name>
<dbReference type="GO" id="GO:0005829">
    <property type="term" value="C:cytosol"/>
    <property type="evidence" value="ECO:0007669"/>
    <property type="project" value="TreeGrafter"/>
</dbReference>
<keyword evidence="10 13" id="KW-0460">Magnesium</keyword>
<proteinExistence type="inferred from homology"/>
<comment type="similarity">
    <text evidence="13">Belongs to the MoeA family.</text>
</comment>
<evidence type="ECO:0000313" key="16">
    <source>
        <dbReference type="EMBL" id="CEG36902.1"/>
    </source>
</evidence>
<evidence type="ECO:0000256" key="11">
    <source>
        <dbReference type="ARBA" id="ARBA00023150"/>
    </source>
</evidence>
<dbReference type="EMBL" id="CCYD01000252">
    <property type="protein sequence ID" value="CEG36902.1"/>
    <property type="molecule type" value="Genomic_DNA"/>
</dbReference>
<accession>A0A0P1A9G8</accession>
<dbReference type="InterPro" id="IPR036135">
    <property type="entry name" value="MoeA_linker/N_sf"/>
</dbReference>
<dbReference type="InterPro" id="IPR038987">
    <property type="entry name" value="MoeA-like"/>
</dbReference>
<dbReference type="STRING" id="4781.A0A0P1A9G8"/>
<evidence type="ECO:0000259" key="15">
    <source>
        <dbReference type="SMART" id="SM00852"/>
    </source>
</evidence>
<feature type="domain" description="MoaB/Mog" evidence="15">
    <location>
        <begin position="197"/>
        <end position="339"/>
    </location>
</feature>